<comment type="function">
    <text evidence="15">Regulatory subunit of the SLX1-SLX4 structure-specific endonuclease that resolves DNA secondary structures generated during DNA repair and recombination. Has endonuclease activity towards branched DNA substrates, introducing single-strand cuts in duplex DNA close to junctions with ss-DNA.</text>
</comment>
<feature type="region of interest" description="Disordered" evidence="16">
    <location>
        <begin position="201"/>
        <end position="230"/>
    </location>
</feature>
<evidence type="ECO:0000256" key="5">
    <source>
        <dbReference type="ARBA" id="ARBA00022553"/>
    </source>
</evidence>
<protein>
    <recommendedName>
        <fullName evidence="14 15">Structure-specific endonuclease subunit SLX4</fullName>
    </recommendedName>
</protein>
<dbReference type="GO" id="GO:0006260">
    <property type="term" value="P:DNA replication"/>
    <property type="evidence" value="ECO:0007669"/>
    <property type="project" value="InterPro"/>
</dbReference>
<name>A0AAN6ZLS0_9PEZI</name>
<dbReference type="HAMAP" id="MF_03110">
    <property type="entry name" value="Endonuc_su_Slx4"/>
    <property type="match status" value="1"/>
</dbReference>
<evidence type="ECO:0000256" key="15">
    <source>
        <dbReference type="HAMAP-Rule" id="MF_03110"/>
    </source>
</evidence>
<evidence type="ECO:0000313" key="17">
    <source>
        <dbReference type="EMBL" id="KAK4143960.1"/>
    </source>
</evidence>
<feature type="compositionally biased region" description="Polar residues" evidence="16">
    <location>
        <begin position="325"/>
        <end position="343"/>
    </location>
</feature>
<keyword evidence="13 15" id="KW-0539">Nucleus</keyword>
<evidence type="ECO:0000256" key="2">
    <source>
        <dbReference type="ARBA" id="ARBA00001946"/>
    </source>
</evidence>
<evidence type="ECO:0000256" key="6">
    <source>
        <dbReference type="ARBA" id="ARBA00022723"/>
    </source>
</evidence>
<feature type="compositionally biased region" description="Polar residues" evidence="16">
    <location>
        <begin position="716"/>
        <end position="731"/>
    </location>
</feature>
<dbReference type="GO" id="GO:0046872">
    <property type="term" value="F:metal ion binding"/>
    <property type="evidence" value="ECO:0007669"/>
    <property type="project" value="UniProtKB-KW"/>
</dbReference>
<comment type="PTM">
    <text evidence="15">Phosphorylated in response to DNA damage.</text>
</comment>
<keyword evidence="7 15" id="KW-0227">DNA damage</keyword>
<dbReference type="Pfam" id="PF09494">
    <property type="entry name" value="Slx4"/>
    <property type="match status" value="1"/>
</dbReference>
<evidence type="ECO:0000256" key="8">
    <source>
        <dbReference type="ARBA" id="ARBA00022801"/>
    </source>
</evidence>
<sequence>MAHDASVLVISSSPEFPSICDLVPTARRKPALRSGTNAIPIPDDAQSTFTSAATVWRTSILPQPGESDSQTGLSTKATLPPQVGVVSQITNEGLGRAGTQSQAASAAGSRENGPTDPPNPTVSVKKSRKPRSKKEPTRAQTTLPPGKVTKPSAKGTHSKKKVETVSKHFPPPVPARAVQAELSSCLLEGEAVILEPAMKRRTDSWTPPRPHEQIPSFRGSPVHNEPASSTNVATDDVFKTLQDTYGLAATSEPTINPTIEPTVHGGQADVFGKRKLIDMVALAGNKEMVPEVSPSKPGVVKKKPRTITELATAAYRVAKEEDATGTKSQQESVPSCPPTSVDQPTDPIKSATANKVSKSKASKMPRVPKVPKLPKKKPQPPKPVSKQDFVFGTASQLAAEDDPALLRALHEAMRDLTPSKTGLAMRHGRPRSELWMAGARYGDGDLLDTEVLDLTGSSPSRSTPSGSPSRQAPVESPTSDAALHIATPPSAEWPDPVPSPALPSAPAISLCDESSPAVEVCQQMPPPVPELEPPPSNQEQHQLLLSQSNSPQHKGPAALSLPNYELYTDARLATEVASFGFKACWESQGKPPPGTLGSFQAASPPRPRGRPRKNPVAAEPDDVQVVAAKPGRKKKSAASGAESRPGKNSTASPMPGASPSKRGRKRSVSLQPTDTEAPLAEKKTRGKPKKDTTSASATRITTSRRTTSPKRTKSPNKQPTTPKYRKGSSTDIIEIPDSDLDDEATDCASSSSSIGDVELFSSPGSQAGIDISLTEDTETSLLGGIRTSDEDSRFQSITRAIQSAPRSTDPSKPSWHEKMLMYDPIIIEDLAAWLNAGQLDRVGFDEEVTPWEVKEWCASKSVHEDGPAYRLAAIRETFEESGILLAKRAGQTREQGGLLQLSDDVREDGRKKVHANEVRFEEWVREQGGEPDVDNLIPFTRWITPHGPPKRFTTQMYLYMLPLSSTSTTTTGSGLVQQQTRELVIPAPTHDGGVEHTAAAFDHASTWLARARAGEIILFPPQFYLLHLVSAFLDSAAPTSSPSSQQDHHHQTARTSLLNFLAHTPTSSSSPFTSTTTNHPTASISWGQKVISPAVLFMRSRDGRVVLGLDKPGPELRGSDPSAKGGDMERVVLVKFQELREAETDG</sequence>
<dbReference type="GO" id="GO:0006281">
    <property type="term" value="P:DNA repair"/>
    <property type="evidence" value="ECO:0007669"/>
    <property type="project" value="UniProtKB-UniRule"/>
</dbReference>
<feature type="compositionally biased region" description="Acidic residues" evidence="16">
    <location>
        <begin position="734"/>
        <end position="745"/>
    </location>
</feature>
<keyword evidence="8" id="KW-0378">Hydrolase</keyword>
<dbReference type="InterPro" id="IPR039121">
    <property type="entry name" value="NUDT19"/>
</dbReference>
<evidence type="ECO:0000256" key="9">
    <source>
        <dbReference type="ARBA" id="ARBA00022842"/>
    </source>
</evidence>
<reference evidence="17" key="2">
    <citation type="submission" date="2023-05" db="EMBL/GenBank/DDBJ databases">
        <authorList>
            <consortium name="Lawrence Berkeley National Laboratory"/>
            <person name="Steindorff A."/>
            <person name="Hensen N."/>
            <person name="Bonometti L."/>
            <person name="Westerberg I."/>
            <person name="Brannstrom I.O."/>
            <person name="Guillou S."/>
            <person name="Cros-Aarteil S."/>
            <person name="Calhoun S."/>
            <person name="Haridas S."/>
            <person name="Kuo A."/>
            <person name="Mondo S."/>
            <person name="Pangilinan J."/>
            <person name="Riley R."/>
            <person name="Labutti K."/>
            <person name="Andreopoulos B."/>
            <person name="Lipzen A."/>
            <person name="Chen C."/>
            <person name="Yanf M."/>
            <person name="Daum C."/>
            <person name="Ng V."/>
            <person name="Clum A."/>
            <person name="Ohm R."/>
            <person name="Martin F."/>
            <person name="Silar P."/>
            <person name="Natvig D."/>
            <person name="Lalanne C."/>
            <person name="Gautier V."/>
            <person name="Ament-Velasquez S.L."/>
            <person name="Kruys A."/>
            <person name="Hutchinson M.I."/>
            <person name="Powell A.J."/>
            <person name="Barry K."/>
            <person name="Miller A.N."/>
            <person name="Grigoriev I.V."/>
            <person name="Debuchy R."/>
            <person name="Gladieux P."/>
            <person name="Thoren M.H."/>
            <person name="Johannesson H."/>
        </authorList>
    </citation>
    <scope>NUCLEOTIDE SEQUENCE</scope>
    <source>
        <strain evidence="17">CBS 141.50</strain>
    </source>
</reference>
<keyword evidence="11 15" id="KW-0234">DNA repair</keyword>
<evidence type="ECO:0000256" key="13">
    <source>
        <dbReference type="ARBA" id="ARBA00023242"/>
    </source>
</evidence>
<dbReference type="PRINTS" id="PR00929">
    <property type="entry name" value="ATHOOK"/>
</dbReference>
<dbReference type="Gene3D" id="3.90.79.10">
    <property type="entry name" value="Nucleoside Triphosphate Pyrophosphohydrolase"/>
    <property type="match status" value="1"/>
</dbReference>
<proteinExistence type="inferred from homology"/>
<comment type="caution">
    <text evidence="17">The sequence shown here is derived from an EMBL/GenBank/DDBJ whole genome shotgun (WGS) entry which is preliminary data.</text>
</comment>
<accession>A0AAN6ZLS0</accession>
<feature type="compositionally biased region" description="Polar residues" evidence="16">
    <location>
        <begin position="537"/>
        <end position="552"/>
    </location>
</feature>
<dbReference type="GO" id="GO:0033557">
    <property type="term" value="C:Slx1-Slx4 complex"/>
    <property type="evidence" value="ECO:0007669"/>
    <property type="project" value="UniProtKB-UniRule"/>
</dbReference>
<dbReference type="PANTHER" id="PTHR12318:SF0">
    <property type="entry name" value="ACYL-COENZYME A DIPHOSPHATASE NUDT19"/>
    <property type="match status" value="1"/>
</dbReference>
<comment type="cofactor">
    <cofactor evidence="1">
        <name>Mn(2+)</name>
        <dbReference type="ChEBI" id="CHEBI:29035"/>
    </cofactor>
</comment>
<comment type="subcellular location">
    <subcellularLocation>
        <location evidence="3 15">Nucleus</location>
    </subcellularLocation>
</comment>
<evidence type="ECO:0000256" key="11">
    <source>
        <dbReference type="ARBA" id="ARBA00023204"/>
    </source>
</evidence>
<feature type="compositionally biased region" description="Pro residues" evidence="16">
    <location>
        <begin position="524"/>
        <end position="536"/>
    </location>
</feature>
<dbReference type="PANTHER" id="PTHR12318">
    <property type="entry name" value="TESTOSTERONE-REGULATED PROTEIN RP2"/>
    <property type="match status" value="1"/>
</dbReference>
<dbReference type="AlphaFoldDB" id="A0AAN6ZLS0"/>
<dbReference type="GO" id="GO:0006310">
    <property type="term" value="P:DNA recombination"/>
    <property type="evidence" value="ECO:0007669"/>
    <property type="project" value="UniProtKB-UniRule"/>
</dbReference>
<feature type="compositionally biased region" description="Low complexity" evidence="16">
    <location>
        <begin position="693"/>
        <end position="706"/>
    </location>
</feature>
<gene>
    <name evidence="15" type="primary">SLX4</name>
    <name evidence="17" type="ORF">C8A04DRAFT_36998</name>
</gene>
<evidence type="ECO:0000313" key="18">
    <source>
        <dbReference type="Proteomes" id="UP001302676"/>
    </source>
</evidence>
<evidence type="ECO:0000256" key="7">
    <source>
        <dbReference type="ARBA" id="ARBA00022763"/>
    </source>
</evidence>
<keyword evidence="9" id="KW-0460">Magnesium</keyword>
<comment type="similarity">
    <text evidence="4 15">Belongs to the SLX4 family.</text>
</comment>
<dbReference type="GO" id="GO:0017108">
    <property type="term" value="F:5'-flap endonuclease activity"/>
    <property type="evidence" value="ECO:0007669"/>
    <property type="project" value="InterPro"/>
</dbReference>
<feature type="region of interest" description="Disordered" evidence="16">
    <location>
        <begin position="450"/>
        <end position="559"/>
    </location>
</feature>
<dbReference type="GO" id="GO:0003677">
    <property type="term" value="F:DNA binding"/>
    <property type="evidence" value="ECO:0007669"/>
    <property type="project" value="InterPro"/>
</dbReference>
<evidence type="ECO:0000256" key="14">
    <source>
        <dbReference type="ARBA" id="ARBA00029496"/>
    </source>
</evidence>
<keyword evidence="5 15" id="KW-0597">Phosphoprotein</keyword>
<evidence type="ECO:0000256" key="3">
    <source>
        <dbReference type="ARBA" id="ARBA00004123"/>
    </source>
</evidence>
<comment type="cofactor">
    <cofactor evidence="2">
        <name>Mg(2+)</name>
        <dbReference type="ChEBI" id="CHEBI:18420"/>
    </cofactor>
</comment>
<organism evidence="17 18">
    <name type="scientific">Dichotomopilus funicola</name>
    <dbReference type="NCBI Taxonomy" id="1934379"/>
    <lineage>
        <taxon>Eukaryota</taxon>
        <taxon>Fungi</taxon>
        <taxon>Dikarya</taxon>
        <taxon>Ascomycota</taxon>
        <taxon>Pezizomycotina</taxon>
        <taxon>Sordariomycetes</taxon>
        <taxon>Sordariomycetidae</taxon>
        <taxon>Sordariales</taxon>
        <taxon>Chaetomiaceae</taxon>
        <taxon>Dichotomopilus</taxon>
    </lineage>
</organism>
<feature type="region of interest" description="Disordered" evidence="16">
    <location>
        <begin position="584"/>
        <end position="761"/>
    </location>
</feature>
<dbReference type="Proteomes" id="UP001302676">
    <property type="component" value="Unassembled WGS sequence"/>
</dbReference>
<keyword evidence="18" id="KW-1185">Reference proteome</keyword>
<evidence type="ECO:0000256" key="4">
    <source>
        <dbReference type="ARBA" id="ARBA00006661"/>
    </source>
</evidence>
<dbReference type="InterPro" id="IPR027784">
    <property type="entry name" value="Slx4_ascomycetes"/>
</dbReference>
<dbReference type="InterPro" id="IPR017956">
    <property type="entry name" value="AT_hook_DNA-bd_motif"/>
</dbReference>
<evidence type="ECO:0000256" key="16">
    <source>
        <dbReference type="SAM" id="MobiDB-lite"/>
    </source>
</evidence>
<keyword evidence="10 15" id="KW-0233">DNA recombination</keyword>
<evidence type="ECO:0000256" key="12">
    <source>
        <dbReference type="ARBA" id="ARBA00023211"/>
    </source>
</evidence>
<reference evidence="17" key="1">
    <citation type="journal article" date="2023" name="Mol. Phylogenet. Evol.">
        <title>Genome-scale phylogeny and comparative genomics of the fungal order Sordariales.</title>
        <authorList>
            <person name="Hensen N."/>
            <person name="Bonometti L."/>
            <person name="Westerberg I."/>
            <person name="Brannstrom I.O."/>
            <person name="Guillou S."/>
            <person name="Cros-Aarteil S."/>
            <person name="Calhoun S."/>
            <person name="Haridas S."/>
            <person name="Kuo A."/>
            <person name="Mondo S."/>
            <person name="Pangilinan J."/>
            <person name="Riley R."/>
            <person name="LaButti K."/>
            <person name="Andreopoulos B."/>
            <person name="Lipzen A."/>
            <person name="Chen C."/>
            <person name="Yan M."/>
            <person name="Daum C."/>
            <person name="Ng V."/>
            <person name="Clum A."/>
            <person name="Steindorff A."/>
            <person name="Ohm R.A."/>
            <person name="Martin F."/>
            <person name="Silar P."/>
            <person name="Natvig D.O."/>
            <person name="Lalanne C."/>
            <person name="Gautier V."/>
            <person name="Ament-Velasquez S.L."/>
            <person name="Kruys A."/>
            <person name="Hutchinson M.I."/>
            <person name="Powell A.J."/>
            <person name="Barry K."/>
            <person name="Miller A.N."/>
            <person name="Grigoriev I.V."/>
            <person name="Debuchy R."/>
            <person name="Gladieux P."/>
            <person name="Hiltunen Thoren M."/>
            <person name="Johannesson H."/>
        </authorList>
    </citation>
    <scope>NUCLEOTIDE SEQUENCE</scope>
    <source>
        <strain evidence="17">CBS 141.50</strain>
    </source>
</reference>
<comment type="subunit">
    <text evidence="15">Forms a heterodimer with SLX1.</text>
</comment>
<dbReference type="EMBL" id="MU853581">
    <property type="protein sequence ID" value="KAK4143960.1"/>
    <property type="molecule type" value="Genomic_DNA"/>
</dbReference>
<keyword evidence="12" id="KW-0464">Manganese</keyword>
<evidence type="ECO:0000256" key="10">
    <source>
        <dbReference type="ARBA" id="ARBA00023172"/>
    </source>
</evidence>
<dbReference type="InterPro" id="IPR018574">
    <property type="entry name" value="Structure-sp_endonuc_su_Slx4"/>
</dbReference>
<feature type="compositionally biased region" description="Low complexity" evidence="16">
    <location>
        <begin position="97"/>
        <end position="110"/>
    </location>
</feature>
<evidence type="ECO:0000256" key="1">
    <source>
        <dbReference type="ARBA" id="ARBA00001936"/>
    </source>
</evidence>
<feature type="region of interest" description="Disordered" evidence="16">
    <location>
        <begin position="92"/>
        <end position="170"/>
    </location>
</feature>
<dbReference type="GO" id="GO:0016818">
    <property type="term" value="F:hydrolase activity, acting on acid anhydrides, in phosphorus-containing anhydrides"/>
    <property type="evidence" value="ECO:0007669"/>
    <property type="project" value="InterPro"/>
</dbReference>
<keyword evidence="6" id="KW-0479">Metal-binding</keyword>
<feature type="compositionally biased region" description="Low complexity" evidence="16">
    <location>
        <begin position="455"/>
        <end position="470"/>
    </location>
</feature>
<dbReference type="GO" id="GO:0005739">
    <property type="term" value="C:mitochondrion"/>
    <property type="evidence" value="ECO:0007669"/>
    <property type="project" value="TreeGrafter"/>
</dbReference>
<feature type="region of interest" description="Disordered" evidence="16">
    <location>
        <begin position="319"/>
        <end position="395"/>
    </location>
</feature>